<dbReference type="InterPro" id="IPR050312">
    <property type="entry name" value="IolE/XylAMocC-like"/>
</dbReference>
<dbReference type="PANTHER" id="PTHR12110">
    <property type="entry name" value="HYDROXYPYRUVATE ISOMERASE"/>
    <property type="match status" value="1"/>
</dbReference>
<keyword evidence="3" id="KW-1185">Reference proteome</keyword>
<organism evidence="2 3">
    <name type="scientific">Nonomuraea purpurea</name>
    <dbReference type="NCBI Taxonomy" id="1849276"/>
    <lineage>
        <taxon>Bacteria</taxon>
        <taxon>Bacillati</taxon>
        <taxon>Actinomycetota</taxon>
        <taxon>Actinomycetes</taxon>
        <taxon>Streptosporangiales</taxon>
        <taxon>Streptosporangiaceae</taxon>
        <taxon>Nonomuraea</taxon>
    </lineage>
</organism>
<sequence>MTRPISVQLYTVRQALADGRDAVLRRIAESGYRAVEPFDPTTDPKGFRQVVDDLGLSVSSTHASALLRMEPAEVFDAAATLGTDLVIVPAGIAQEEFTTRDGLARAADLLNGLAEQAAGHGMRIGYHNHWWELEPRVDGRHALEALADLLAPEVFLQIDTYWAAVGGADVPALLGRLGERVLTLHVKDGPVVKGEPHTAVGQGIMPVPAILAAAPGAWRVVELDECAGDVFAALADSHAYLTSLESS</sequence>
<dbReference type="GO" id="GO:0016853">
    <property type="term" value="F:isomerase activity"/>
    <property type="evidence" value="ECO:0007669"/>
    <property type="project" value="UniProtKB-KW"/>
</dbReference>
<protein>
    <submittedName>
        <fullName evidence="2">Sugar phosphate isomerase/epimerase family protein</fullName>
    </submittedName>
</protein>
<dbReference type="Gene3D" id="3.20.20.150">
    <property type="entry name" value="Divalent-metal-dependent TIM barrel enzymes"/>
    <property type="match status" value="1"/>
</dbReference>
<feature type="domain" description="Xylose isomerase-like TIM barrel" evidence="1">
    <location>
        <begin position="24"/>
        <end position="212"/>
    </location>
</feature>
<dbReference type="SUPFAM" id="SSF51658">
    <property type="entry name" value="Xylose isomerase-like"/>
    <property type="match status" value="1"/>
</dbReference>
<gene>
    <name evidence="2" type="ORF">ACFOY2_42785</name>
</gene>
<dbReference type="Proteomes" id="UP001595851">
    <property type="component" value="Unassembled WGS sequence"/>
</dbReference>
<dbReference type="Pfam" id="PF01261">
    <property type="entry name" value="AP_endonuc_2"/>
    <property type="match status" value="1"/>
</dbReference>
<dbReference type="InterPro" id="IPR013022">
    <property type="entry name" value="Xyl_isomerase-like_TIM-brl"/>
</dbReference>
<accession>A0ABV8GM66</accession>
<dbReference type="PANTHER" id="PTHR12110:SF41">
    <property type="entry name" value="INOSOSE DEHYDRATASE"/>
    <property type="match status" value="1"/>
</dbReference>
<name>A0ABV8GM66_9ACTN</name>
<evidence type="ECO:0000259" key="1">
    <source>
        <dbReference type="Pfam" id="PF01261"/>
    </source>
</evidence>
<proteinExistence type="predicted"/>
<dbReference type="InterPro" id="IPR036237">
    <property type="entry name" value="Xyl_isomerase-like_sf"/>
</dbReference>
<reference evidence="3" key="1">
    <citation type="journal article" date="2019" name="Int. J. Syst. Evol. Microbiol.">
        <title>The Global Catalogue of Microorganisms (GCM) 10K type strain sequencing project: providing services to taxonomists for standard genome sequencing and annotation.</title>
        <authorList>
            <consortium name="The Broad Institute Genomics Platform"/>
            <consortium name="The Broad Institute Genome Sequencing Center for Infectious Disease"/>
            <person name="Wu L."/>
            <person name="Ma J."/>
        </authorList>
    </citation>
    <scope>NUCLEOTIDE SEQUENCE [LARGE SCALE GENOMIC DNA]</scope>
    <source>
        <strain evidence="3">TBRC 1276</strain>
    </source>
</reference>
<keyword evidence="2" id="KW-0413">Isomerase</keyword>
<evidence type="ECO:0000313" key="3">
    <source>
        <dbReference type="Proteomes" id="UP001595851"/>
    </source>
</evidence>
<evidence type="ECO:0000313" key="2">
    <source>
        <dbReference type="EMBL" id="MFC4014014.1"/>
    </source>
</evidence>
<comment type="caution">
    <text evidence="2">The sequence shown here is derived from an EMBL/GenBank/DDBJ whole genome shotgun (WGS) entry which is preliminary data.</text>
</comment>
<dbReference type="RefSeq" id="WP_379533861.1">
    <property type="nucleotide sequence ID" value="NZ_JBHSBI010000031.1"/>
</dbReference>
<dbReference type="EMBL" id="JBHSBI010000031">
    <property type="protein sequence ID" value="MFC4014014.1"/>
    <property type="molecule type" value="Genomic_DNA"/>
</dbReference>